<gene>
    <name evidence="2" type="ORF">FJQ89_15375</name>
</gene>
<evidence type="ECO:0000256" key="1">
    <source>
        <dbReference type="SAM" id="SignalP"/>
    </source>
</evidence>
<keyword evidence="1" id="KW-0732">Signal</keyword>
<dbReference type="AlphaFoldDB" id="A0A4Y6RGV1"/>
<feature type="chain" id="PRO_5021368573" evidence="1">
    <location>
        <begin position="22"/>
        <end position="168"/>
    </location>
</feature>
<dbReference type="RefSeq" id="WP_141170808.1">
    <property type="nucleotide sequence ID" value="NZ_CP041185.1"/>
</dbReference>
<accession>A0A4Y6RGV1</accession>
<dbReference type="Proteomes" id="UP000316665">
    <property type="component" value="Chromosome"/>
</dbReference>
<keyword evidence="3" id="KW-1185">Reference proteome</keyword>
<feature type="signal peptide" evidence="1">
    <location>
        <begin position="1"/>
        <end position="21"/>
    </location>
</feature>
<reference evidence="2 3" key="1">
    <citation type="submission" date="2019-06" db="EMBL/GenBank/DDBJ databases">
        <title>Complete genome sequence of Janthinobacterium sp. SNU WT3 isolated from diseased rainbow trout.</title>
        <authorList>
            <person name="Oh W.T."/>
            <person name="Park S.C."/>
        </authorList>
    </citation>
    <scope>NUCLEOTIDE SEQUENCE [LARGE SCALE GENOMIC DNA]</scope>
    <source>
        <strain evidence="2 3">SNU WT3</strain>
    </source>
</reference>
<dbReference type="EMBL" id="CP041185">
    <property type="protein sequence ID" value="QDG71647.1"/>
    <property type="molecule type" value="Genomic_DNA"/>
</dbReference>
<proteinExistence type="predicted"/>
<protein>
    <submittedName>
        <fullName evidence="2">Uncharacterized protein</fullName>
    </submittedName>
</protein>
<sequence length="168" mass="18255">MPYRHTLLFLLATLTSVDASAWSRIAEAHVSSVNGIPCFSITKKEESRNGLPFLGALMVSDMSVQPVKVVWGFSLPPDMALAIRASTCIRYGSMPTGATGIRVEKLIPGHFYSVLLNGSPKDPSDPTYGYQGKFCVVATEDGAQKVIPIDSDMQEWRTEICPAHPSLP</sequence>
<evidence type="ECO:0000313" key="3">
    <source>
        <dbReference type="Proteomes" id="UP000316665"/>
    </source>
</evidence>
<organism evidence="2 3">
    <name type="scientific">Janthinobacterium tructae</name>
    <dbReference type="NCBI Taxonomy" id="2590869"/>
    <lineage>
        <taxon>Bacteria</taxon>
        <taxon>Pseudomonadati</taxon>
        <taxon>Pseudomonadota</taxon>
        <taxon>Betaproteobacteria</taxon>
        <taxon>Burkholderiales</taxon>
        <taxon>Oxalobacteraceae</taxon>
        <taxon>Janthinobacterium</taxon>
    </lineage>
</organism>
<dbReference type="KEGG" id="jas:FJQ89_15375"/>
<dbReference type="OrthoDB" id="8706672at2"/>
<name>A0A4Y6RGV1_9BURK</name>
<evidence type="ECO:0000313" key="2">
    <source>
        <dbReference type="EMBL" id="QDG71647.1"/>
    </source>
</evidence>